<dbReference type="RefSeq" id="WP_187595274.1">
    <property type="nucleotide sequence ID" value="NZ_CP060723.1"/>
</dbReference>
<evidence type="ECO:0000313" key="1">
    <source>
        <dbReference type="EMBL" id="QNN44845.1"/>
    </source>
</evidence>
<dbReference type="AlphaFoldDB" id="A0A7G9QNC0"/>
<keyword evidence="2" id="KW-1185">Reference proteome</keyword>
<dbReference type="EMBL" id="CP060723">
    <property type="protein sequence ID" value="QNN44845.1"/>
    <property type="molecule type" value="Genomic_DNA"/>
</dbReference>
<organism evidence="1 2">
    <name type="scientific">Pedobacter roseus</name>
    <dbReference type="NCBI Taxonomy" id="336820"/>
    <lineage>
        <taxon>Bacteria</taxon>
        <taxon>Pseudomonadati</taxon>
        <taxon>Bacteroidota</taxon>
        <taxon>Sphingobacteriia</taxon>
        <taxon>Sphingobacteriales</taxon>
        <taxon>Sphingobacteriaceae</taxon>
        <taxon>Pedobacter</taxon>
    </lineage>
</organism>
<proteinExistence type="predicted"/>
<dbReference type="Proteomes" id="UP000515806">
    <property type="component" value="Chromosome"/>
</dbReference>
<reference evidence="1 2" key="1">
    <citation type="submission" date="2020-08" db="EMBL/GenBank/DDBJ databases">
        <title>Genome sequence of Pedobacter roseus KACC 11594T.</title>
        <authorList>
            <person name="Hyun D.-W."/>
            <person name="Bae J.-W."/>
        </authorList>
    </citation>
    <scope>NUCLEOTIDE SEQUENCE [LARGE SCALE GENOMIC DNA]</scope>
    <source>
        <strain evidence="1 2">KACC 11594</strain>
    </source>
</reference>
<gene>
    <name evidence="1" type="ORF">H9L23_12535</name>
</gene>
<sequence length="103" mass="11451">MKNNINPALQALKQFIGTWEMEISNASFFATLKPRGILVSYAILCAKYEQFCGDVVFGANRKPVGAQLLAKREESCFTAFGLAREPKNSEPRYGKISLKLSDC</sequence>
<protein>
    <submittedName>
        <fullName evidence="1">Uncharacterized protein</fullName>
    </submittedName>
</protein>
<evidence type="ECO:0000313" key="2">
    <source>
        <dbReference type="Proteomes" id="UP000515806"/>
    </source>
</evidence>
<name>A0A7G9QNC0_9SPHI</name>
<dbReference type="KEGG" id="proe:H9L23_12535"/>
<accession>A0A7G9QNC0</accession>